<evidence type="ECO:0000313" key="3">
    <source>
        <dbReference type="EMBL" id="GGX05125.1"/>
    </source>
</evidence>
<keyword evidence="4" id="KW-1185">Reference proteome</keyword>
<organism evidence="3 4">
    <name type="scientific">Aquimarina muelleri</name>
    <dbReference type="NCBI Taxonomy" id="279356"/>
    <lineage>
        <taxon>Bacteria</taxon>
        <taxon>Pseudomonadati</taxon>
        <taxon>Bacteroidota</taxon>
        <taxon>Flavobacteriia</taxon>
        <taxon>Flavobacteriales</taxon>
        <taxon>Flavobacteriaceae</taxon>
        <taxon>Aquimarina</taxon>
    </lineage>
</organism>
<keyword evidence="2" id="KW-1133">Transmembrane helix</keyword>
<name>A0A918JRZ1_9FLAO</name>
<keyword evidence="2" id="KW-0472">Membrane</keyword>
<comment type="caution">
    <text evidence="3">The sequence shown here is derived from an EMBL/GenBank/DDBJ whole genome shotgun (WGS) entry which is preliminary data.</text>
</comment>
<reference evidence="3 4" key="1">
    <citation type="journal article" date="2014" name="Int. J. Syst. Evol. Microbiol.">
        <title>Complete genome sequence of Corynebacterium casei LMG S-19264T (=DSM 44701T), isolated from a smear-ripened cheese.</title>
        <authorList>
            <consortium name="US DOE Joint Genome Institute (JGI-PGF)"/>
            <person name="Walter F."/>
            <person name="Albersmeier A."/>
            <person name="Kalinowski J."/>
            <person name="Ruckert C."/>
        </authorList>
    </citation>
    <scope>NUCLEOTIDE SEQUENCE [LARGE SCALE GENOMIC DNA]</scope>
    <source>
        <strain evidence="3 4">KCTC 12285</strain>
    </source>
</reference>
<dbReference type="Proteomes" id="UP000601108">
    <property type="component" value="Unassembled WGS sequence"/>
</dbReference>
<dbReference type="EMBL" id="BMWS01000002">
    <property type="protein sequence ID" value="GGX05125.1"/>
    <property type="molecule type" value="Genomic_DNA"/>
</dbReference>
<dbReference type="AlphaFoldDB" id="A0A918JRZ1"/>
<feature type="region of interest" description="Disordered" evidence="1">
    <location>
        <begin position="382"/>
        <end position="412"/>
    </location>
</feature>
<feature type="transmembrane region" description="Helical" evidence="2">
    <location>
        <begin position="322"/>
        <end position="342"/>
    </location>
</feature>
<feature type="transmembrane region" description="Helical" evidence="2">
    <location>
        <begin position="69"/>
        <end position="95"/>
    </location>
</feature>
<sequence>MNDIIEFLLKNEADTPQVIFFMFFSCGIAIFHTVILGGLFNLKFKPWLFFVLNPLSLLIVSVIDKRLVLPLLLLHFISVFLLGIIGAIYSGIRSVNKEKKEIAKIKRKYNAKETPLWKKIAGILLMILFFISFFFIGIHAFLLLFLIVPVLSSFFPSNKSRFLKYQKVLPTAAIRSVAMGLAEIEGTLEMIKPVVSPIKSKECIGFRYRIEKISSDKDGRDSFSTIFDEITCNPFYMVDETGKIEVNPDKMEFVYVPEDEQYRGSGKRYTQFILQPNDKMLLIGKASLKENNQPVFEYEDIKKVFAIAPVDKVKYYNTYKPLLNSFILFTCFFAFIASLILISPIRIENDTLIIDPPKFIANIDANTVIEQDHVNQDHVNEDIKEANATEAGQATKNEVAPEDDTKPNQDSF</sequence>
<feature type="transmembrane region" description="Helical" evidence="2">
    <location>
        <begin position="141"/>
        <end position="157"/>
    </location>
</feature>
<protein>
    <submittedName>
        <fullName evidence="3">Uncharacterized protein</fullName>
    </submittedName>
</protein>
<feature type="transmembrane region" description="Helical" evidence="2">
    <location>
        <begin position="116"/>
        <end position="135"/>
    </location>
</feature>
<feature type="transmembrane region" description="Helical" evidence="2">
    <location>
        <begin position="47"/>
        <end position="63"/>
    </location>
</feature>
<gene>
    <name evidence="3" type="ORF">GCM10007384_03520</name>
</gene>
<feature type="transmembrane region" description="Helical" evidence="2">
    <location>
        <begin position="18"/>
        <end position="40"/>
    </location>
</feature>
<proteinExistence type="predicted"/>
<evidence type="ECO:0000256" key="2">
    <source>
        <dbReference type="SAM" id="Phobius"/>
    </source>
</evidence>
<evidence type="ECO:0000256" key="1">
    <source>
        <dbReference type="SAM" id="MobiDB-lite"/>
    </source>
</evidence>
<evidence type="ECO:0000313" key="4">
    <source>
        <dbReference type="Proteomes" id="UP000601108"/>
    </source>
</evidence>
<feature type="compositionally biased region" description="Basic and acidic residues" evidence="1">
    <location>
        <begin position="403"/>
        <end position="412"/>
    </location>
</feature>
<dbReference type="RefSeq" id="WP_027410851.1">
    <property type="nucleotide sequence ID" value="NZ_BMWS01000002.1"/>
</dbReference>
<accession>A0A918JRZ1</accession>
<keyword evidence="2" id="KW-0812">Transmembrane</keyword>